<reference evidence="2 3" key="1">
    <citation type="journal article" date="2016" name="Mol. Biol. Evol.">
        <title>Comparative Genomics of Early-Diverging Mushroom-Forming Fungi Provides Insights into the Origins of Lignocellulose Decay Capabilities.</title>
        <authorList>
            <person name="Nagy L.G."/>
            <person name="Riley R."/>
            <person name="Tritt A."/>
            <person name="Adam C."/>
            <person name="Daum C."/>
            <person name="Floudas D."/>
            <person name="Sun H."/>
            <person name="Yadav J.S."/>
            <person name="Pangilinan J."/>
            <person name="Larsson K.H."/>
            <person name="Matsuura K."/>
            <person name="Barry K."/>
            <person name="Labutti K."/>
            <person name="Kuo R."/>
            <person name="Ohm R.A."/>
            <person name="Bhattacharya S.S."/>
            <person name="Shirouzu T."/>
            <person name="Yoshinaga Y."/>
            <person name="Martin F.M."/>
            <person name="Grigoriev I.V."/>
            <person name="Hibbett D.S."/>
        </authorList>
    </citation>
    <scope>NUCLEOTIDE SEQUENCE [LARGE SCALE GENOMIC DNA]</scope>
    <source>
        <strain evidence="2 3">CBS 109695</strain>
    </source>
</reference>
<sequence length="150" mass="16100">MIIAPQHEISAGKAAEAAASAFGKDMLDPPPVYEAGSSAILQSTSGATTMRPTNYLLLEREHNSIKGQYAIDPSISIPQSLLPLLPFGTNESDRSNVMLKSTYNSIDVDIALLNPRHPMGKPTTLSLDSTHGSVKLQLLTHYDARPSMSP</sequence>
<dbReference type="AlphaFoldDB" id="A0A167TTE6"/>
<keyword evidence="3" id="KW-1185">Reference proteome</keyword>
<dbReference type="Proteomes" id="UP000076532">
    <property type="component" value="Unassembled WGS sequence"/>
</dbReference>
<evidence type="ECO:0000313" key="3">
    <source>
        <dbReference type="Proteomes" id="UP000076532"/>
    </source>
</evidence>
<evidence type="ECO:0000313" key="2">
    <source>
        <dbReference type="EMBL" id="KZP03264.1"/>
    </source>
</evidence>
<proteinExistence type="predicted"/>
<dbReference type="OrthoDB" id="5289249at2759"/>
<feature type="domain" description="DUF7330" evidence="1">
    <location>
        <begin position="54"/>
        <end position="147"/>
    </location>
</feature>
<protein>
    <recommendedName>
        <fullName evidence="1">DUF7330 domain-containing protein</fullName>
    </recommendedName>
</protein>
<dbReference type="InterPro" id="IPR055754">
    <property type="entry name" value="DUF7330"/>
</dbReference>
<gene>
    <name evidence="2" type="ORF">FIBSPDRAFT_969170</name>
</gene>
<accession>A0A167TTE6</accession>
<dbReference type="Pfam" id="PF24016">
    <property type="entry name" value="DUF7330"/>
    <property type="match status" value="1"/>
</dbReference>
<dbReference type="EMBL" id="KV418118">
    <property type="protein sequence ID" value="KZP03264.1"/>
    <property type="molecule type" value="Genomic_DNA"/>
</dbReference>
<organism evidence="2 3">
    <name type="scientific">Athelia psychrophila</name>
    <dbReference type="NCBI Taxonomy" id="1759441"/>
    <lineage>
        <taxon>Eukaryota</taxon>
        <taxon>Fungi</taxon>
        <taxon>Dikarya</taxon>
        <taxon>Basidiomycota</taxon>
        <taxon>Agaricomycotina</taxon>
        <taxon>Agaricomycetes</taxon>
        <taxon>Agaricomycetidae</taxon>
        <taxon>Atheliales</taxon>
        <taxon>Atheliaceae</taxon>
        <taxon>Athelia</taxon>
    </lineage>
</organism>
<evidence type="ECO:0000259" key="1">
    <source>
        <dbReference type="Pfam" id="PF24016"/>
    </source>
</evidence>
<name>A0A167TTE6_9AGAM</name>